<name>A0AAV7XKB6_9NEOP</name>
<gene>
    <name evidence="2" type="ORF">ONE63_008175</name>
</gene>
<proteinExistence type="predicted"/>
<comment type="caution">
    <text evidence="2">The sequence shown here is derived from an EMBL/GenBank/DDBJ whole genome shotgun (WGS) entry which is preliminary data.</text>
</comment>
<feature type="region of interest" description="Disordered" evidence="1">
    <location>
        <begin position="1"/>
        <end position="42"/>
    </location>
</feature>
<keyword evidence="3" id="KW-1185">Reference proteome</keyword>
<reference evidence="2" key="1">
    <citation type="submission" date="2022-12" db="EMBL/GenBank/DDBJ databases">
        <title>Chromosome-level genome assembly of the bean flower thrips Megalurothrips usitatus.</title>
        <authorList>
            <person name="Ma L."/>
            <person name="Liu Q."/>
            <person name="Li H."/>
            <person name="Cai W."/>
        </authorList>
    </citation>
    <scope>NUCLEOTIDE SEQUENCE</scope>
    <source>
        <strain evidence="2">Cailab_2022a</strain>
    </source>
</reference>
<dbReference type="EMBL" id="JAPTSV010000006">
    <property type="protein sequence ID" value="KAJ1526589.1"/>
    <property type="molecule type" value="Genomic_DNA"/>
</dbReference>
<evidence type="ECO:0000256" key="1">
    <source>
        <dbReference type="SAM" id="MobiDB-lite"/>
    </source>
</evidence>
<accession>A0AAV7XKB6</accession>
<sequence length="278" mass="31230">MKAIKSKKSTTVPPQKRKAPRVRRNLAKPYDQPEQHSEPPQIENEDTIMDGVFPLNTNQSYLLTESQNSMLEDLLKSIEIPESQLLLGAVTQTNDNPVPSPKLDKMEEPPYGVCMTPISLTGDFSKKLVLGYDLKTKAPLAYFKGDGKLSGRVRLTIDELFALLKDKTFNTIQNWFSGTHIATAPLNVGGLEVTLYTAYHEQFAEETVQNLTQQGMNYIALVQTDIHSQQAMIKKAMNSTSTHITAMHSQDMLMTLLQSRQLSDFLLKLLHLCLKLSH</sequence>
<evidence type="ECO:0000313" key="3">
    <source>
        <dbReference type="Proteomes" id="UP001075354"/>
    </source>
</evidence>
<dbReference type="Proteomes" id="UP001075354">
    <property type="component" value="Chromosome 6"/>
</dbReference>
<dbReference type="AlphaFoldDB" id="A0AAV7XKB6"/>
<evidence type="ECO:0000313" key="2">
    <source>
        <dbReference type="EMBL" id="KAJ1526589.1"/>
    </source>
</evidence>
<feature type="compositionally biased region" description="Basic residues" evidence="1">
    <location>
        <begin position="15"/>
        <end position="26"/>
    </location>
</feature>
<organism evidence="2 3">
    <name type="scientific">Megalurothrips usitatus</name>
    <name type="common">bean blossom thrips</name>
    <dbReference type="NCBI Taxonomy" id="439358"/>
    <lineage>
        <taxon>Eukaryota</taxon>
        <taxon>Metazoa</taxon>
        <taxon>Ecdysozoa</taxon>
        <taxon>Arthropoda</taxon>
        <taxon>Hexapoda</taxon>
        <taxon>Insecta</taxon>
        <taxon>Pterygota</taxon>
        <taxon>Neoptera</taxon>
        <taxon>Paraneoptera</taxon>
        <taxon>Thysanoptera</taxon>
        <taxon>Terebrantia</taxon>
        <taxon>Thripoidea</taxon>
        <taxon>Thripidae</taxon>
        <taxon>Megalurothrips</taxon>
    </lineage>
</organism>
<protein>
    <submittedName>
        <fullName evidence="2">Uncharacterized protein</fullName>
    </submittedName>
</protein>